<evidence type="ECO:0000256" key="5">
    <source>
        <dbReference type="ARBA" id="ARBA00023242"/>
    </source>
</evidence>
<keyword evidence="4" id="KW-0862">Zinc</keyword>
<dbReference type="SUPFAM" id="SSF53098">
    <property type="entry name" value="Ribonuclease H-like"/>
    <property type="match status" value="1"/>
</dbReference>
<reference evidence="6" key="1">
    <citation type="submission" date="2021-12" db="EMBL/GenBank/DDBJ databases">
        <title>Curvularia clavata genome.</title>
        <authorList>
            <person name="Cao Y."/>
        </authorList>
    </citation>
    <scope>NUCLEOTIDE SEQUENCE</scope>
    <source>
        <strain evidence="6">Yc1106</strain>
    </source>
</reference>
<keyword evidence="7" id="KW-1185">Reference proteome</keyword>
<sequence length="183" mass="21446">MAKPSTEPPDILAHLKINAPHRDKGGLKVTLTLIQYPIRAICIIVDSSPQRYERFLATQRDLPPKKRLSVICDVRIRWNSTYNMCKRAVKFRQYINKWLKDEIALRVPIHTENLSEADNNTDIDSQDLKRLRLSAQEWSHLEMVTEMLSHFKTATMSLNKVEDELLLPLRKRVRPARYRDSQL</sequence>
<dbReference type="PANTHER" id="PTHR46481">
    <property type="entry name" value="ZINC FINGER BED DOMAIN-CONTAINING PROTEIN 4"/>
    <property type="match status" value="1"/>
</dbReference>
<gene>
    <name evidence="6" type="ORF">yc1106_07666</name>
</gene>
<keyword evidence="5" id="KW-0539">Nucleus</keyword>
<evidence type="ECO:0000256" key="4">
    <source>
        <dbReference type="ARBA" id="ARBA00022833"/>
    </source>
</evidence>
<dbReference type="EMBL" id="CP089279">
    <property type="protein sequence ID" value="USP80392.1"/>
    <property type="molecule type" value="Genomic_DNA"/>
</dbReference>
<comment type="subcellular location">
    <subcellularLocation>
        <location evidence="1">Nucleus</location>
    </subcellularLocation>
</comment>
<evidence type="ECO:0000313" key="7">
    <source>
        <dbReference type="Proteomes" id="UP001056012"/>
    </source>
</evidence>
<dbReference type="VEuPathDB" id="FungiDB:yc1106_07666"/>
<keyword evidence="2" id="KW-0479">Metal-binding</keyword>
<keyword evidence="3" id="KW-0863">Zinc-finger</keyword>
<dbReference type="PANTHER" id="PTHR46481:SF10">
    <property type="entry name" value="ZINC FINGER BED DOMAIN-CONTAINING PROTEIN 39"/>
    <property type="match status" value="1"/>
</dbReference>
<dbReference type="OrthoDB" id="3782309at2759"/>
<organism evidence="6 7">
    <name type="scientific">Curvularia clavata</name>
    <dbReference type="NCBI Taxonomy" id="95742"/>
    <lineage>
        <taxon>Eukaryota</taxon>
        <taxon>Fungi</taxon>
        <taxon>Dikarya</taxon>
        <taxon>Ascomycota</taxon>
        <taxon>Pezizomycotina</taxon>
        <taxon>Dothideomycetes</taxon>
        <taxon>Pleosporomycetidae</taxon>
        <taxon>Pleosporales</taxon>
        <taxon>Pleosporineae</taxon>
        <taxon>Pleosporaceae</taxon>
        <taxon>Curvularia</taxon>
    </lineage>
</organism>
<dbReference type="InterPro" id="IPR052035">
    <property type="entry name" value="ZnF_BED_domain_contain"/>
</dbReference>
<dbReference type="GO" id="GO:0008270">
    <property type="term" value="F:zinc ion binding"/>
    <property type="evidence" value="ECO:0007669"/>
    <property type="project" value="UniProtKB-KW"/>
</dbReference>
<proteinExistence type="predicted"/>
<name>A0A9Q9DV23_CURCL</name>
<dbReference type="InterPro" id="IPR012337">
    <property type="entry name" value="RNaseH-like_sf"/>
</dbReference>
<dbReference type="GO" id="GO:0005634">
    <property type="term" value="C:nucleus"/>
    <property type="evidence" value="ECO:0007669"/>
    <property type="project" value="UniProtKB-SubCell"/>
</dbReference>
<dbReference type="Proteomes" id="UP001056012">
    <property type="component" value="Chromosome 6"/>
</dbReference>
<protein>
    <submittedName>
        <fullName evidence="6">Dimer-Tnp-hAT domain-containing protein</fullName>
    </submittedName>
</protein>
<evidence type="ECO:0000256" key="2">
    <source>
        <dbReference type="ARBA" id="ARBA00022723"/>
    </source>
</evidence>
<dbReference type="AlphaFoldDB" id="A0A9Q9DV23"/>
<evidence type="ECO:0000256" key="1">
    <source>
        <dbReference type="ARBA" id="ARBA00004123"/>
    </source>
</evidence>
<evidence type="ECO:0000256" key="3">
    <source>
        <dbReference type="ARBA" id="ARBA00022771"/>
    </source>
</evidence>
<accession>A0A9Q9DV23</accession>
<evidence type="ECO:0000313" key="6">
    <source>
        <dbReference type="EMBL" id="USP80392.1"/>
    </source>
</evidence>